<keyword evidence="2" id="KW-0732">Signal</keyword>
<feature type="chain" id="PRO_5018536281" description="Secreted protein" evidence="2">
    <location>
        <begin position="27"/>
        <end position="202"/>
    </location>
</feature>
<dbReference type="RefSeq" id="WP_125206937.1">
    <property type="nucleotide sequence ID" value="NZ_JAUKFU010000277.1"/>
</dbReference>
<dbReference type="AlphaFoldDB" id="A0A3R8QFH2"/>
<organism evidence="3 4">
    <name type="scientific">Corynebacterium bovis</name>
    <dbReference type="NCBI Taxonomy" id="36808"/>
    <lineage>
        <taxon>Bacteria</taxon>
        <taxon>Bacillati</taxon>
        <taxon>Actinomycetota</taxon>
        <taxon>Actinomycetes</taxon>
        <taxon>Mycobacteriales</taxon>
        <taxon>Corynebacteriaceae</taxon>
        <taxon>Corynebacterium</taxon>
    </lineage>
</organism>
<gene>
    <name evidence="3" type="ORF">CXF48_01570</name>
</gene>
<evidence type="ECO:0000256" key="1">
    <source>
        <dbReference type="SAM" id="MobiDB-lite"/>
    </source>
</evidence>
<evidence type="ECO:0000256" key="2">
    <source>
        <dbReference type="SAM" id="SignalP"/>
    </source>
</evidence>
<name>A0A3R8QFH2_9CORY</name>
<proteinExistence type="predicted"/>
<feature type="signal peptide" evidence="2">
    <location>
        <begin position="1"/>
        <end position="26"/>
    </location>
</feature>
<accession>A0A3R8QFH2</accession>
<evidence type="ECO:0000313" key="3">
    <source>
        <dbReference type="EMBL" id="RRO87631.1"/>
    </source>
</evidence>
<dbReference type="Proteomes" id="UP000276526">
    <property type="component" value="Unassembled WGS sequence"/>
</dbReference>
<feature type="region of interest" description="Disordered" evidence="1">
    <location>
        <begin position="96"/>
        <end position="131"/>
    </location>
</feature>
<reference evidence="3 4" key="1">
    <citation type="submission" date="2018-01" db="EMBL/GenBank/DDBJ databases">
        <title>Twenty Corynebacterium bovis Genomes.</title>
        <authorList>
            <person name="Gulvik C.A."/>
        </authorList>
    </citation>
    <scope>NUCLEOTIDE SEQUENCE [LARGE SCALE GENOMIC DNA]</scope>
    <source>
        <strain evidence="3 4">F6900</strain>
    </source>
</reference>
<protein>
    <recommendedName>
        <fullName evidence="5">Secreted protein</fullName>
    </recommendedName>
</protein>
<evidence type="ECO:0000313" key="4">
    <source>
        <dbReference type="Proteomes" id="UP000276526"/>
    </source>
</evidence>
<feature type="compositionally biased region" description="Low complexity" evidence="1">
    <location>
        <begin position="105"/>
        <end position="129"/>
    </location>
</feature>
<comment type="caution">
    <text evidence="3">The sequence shown here is derived from an EMBL/GenBank/DDBJ whole genome shotgun (WGS) entry which is preliminary data.</text>
</comment>
<sequence>MMIRRFAAAAALATVTLGAGAGIAGAASSAPQSSAPQSSDALSGIVADLRGILGIDRPELIPHAPVAHDPSTGEELTPVALPAAANWAHAGGDADPAANCGGHATTSTPTTDTTTDTTTGTASTPTAGTRPLIASGQNAVKRVLALEEQKAGHTLMTLTFDEANHHLHIALPWDYDTSADNGAFDHVMKAAANNGYSVSAAL</sequence>
<dbReference type="EMBL" id="PQNK01000002">
    <property type="protein sequence ID" value="RRO87631.1"/>
    <property type="molecule type" value="Genomic_DNA"/>
</dbReference>
<evidence type="ECO:0008006" key="5">
    <source>
        <dbReference type="Google" id="ProtNLM"/>
    </source>
</evidence>